<proteinExistence type="predicted"/>
<comment type="caution">
    <text evidence="2">The sequence shown here is derived from an EMBL/GenBank/DDBJ whole genome shotgun (WGS) entry which is preliminary data.</text>
</comment>
<organism evidence="2 3">
    <name type="scientific">Phrynocephalus forsythii</name>
    <dbReference type="NCBI Taxonomy" id="171643"/>
    <lineage>
        <taxon>Eukaryota</taxon>
        <taxon>Metazoa</taxon>
        <taxon>Chordata</taxon>
        <taxon>Craniata</taxon>
        <taxon>Vertebrata</taxon>
        <taxon>Euteleostomi</taxon>
        <taxon>Lepidosauria</taxon>
        <taxon>Squamata</taxon>
        <taxon>Bifurcata</taxon>
        <taxon>Unidentata</taxon>
        <taxon>Episquamata</taxon>
        <taxon>Toxicofera</taxon>
        <taxon>Iguania</taxon>
        <taxon>Acrodonta</taxon>
        <taxon>Agamidae</taxon>
        <taxon>Agaminae</taxon>
        <taxon>Phrynocephalus</taxon>
    </lineage>
</organism>
<evidence type="ECO:0000313" key="2">
    <source>
        <dbReference type="EMBL" id="KAJ7338795.1"/>
    </source>
</evidence>
<dbReference type="EMBL" id="JAPFRF010000003">
    <property type="protein sequence ID" value="KAJ7338795.1"/>
    <property type="molecule type" value="Genomic_DNA"/>
</dbReference>
<dbReference type="OrthoDB" id="10565910at2759"/>
<reference evidence="2" key="1">
    <citation type="journal article" date="2023" name="DNA Res.">
        <title>Chromosome-level genome assembly of Phrynocephalus forsythii using third-generation DNA sequencing and Hi-C analysis.</title>
        <authorList>
            <person name="Qi Y."/>
            <person name="Zhao W."/>
            <person name="Zhao Y."/>
            <person name="Niu C."/>
            <person name="Cao S."/>
            <person name="Zhang Y."/>
        </authorList>
    </citation>
    <scope>NUCLEOTIDE SEQUENCE</scope>
    <source>
        <tissue evidence="2">Muscle</tissue>
    </source>
</reference>
<evidence type="ECO:0000256" key="1">
    <source>
        <dbReference type="SAM" id="MobiDB-lite"/>
    </source>
</evidence>
<evidence type="ECO:0000313" key="3">
    <source>
        <dbReference type="Proteomes" id="UP001142489"/>
    </source>
</evidence>
<sequence length="174" mass="18492">MRAGSAHAHSGRTRGSGHVQKQNGYMLKQGNFSDDTCSMCQELQRQQKAAAAAAASACARWISLASERQAVAAAAAAAATTTAAAAAAAAAASSREQFGLCAPLLLCPAFQWVHGDLTECALPHRHTSQNHHMSENSAISGFWIPERVMFVSEYENERKIIPAKLSSEHQALMA</sequence>
<keyword evidence="3" id="KW-1185">Reference proteome</keyword>
<dbReference type="Proteomes" id="UP001142489">
    <property type="component" value="Unassembled WGS sequence"/>
</dbReference>
<gene>
    <name evidence="2" type="ORF">JRQ81_012697</name>
</gene>
<name>A0A9Q1B662_9SAUR</name>
<accession>A0A9Q1B662</accession>
<protein>
    <submittedName>
        <fullName evidence="2">Uncharacterized protein</fullName>
    </submittedName>
</protein>
<feature type="region of interest" description="Disordered" evidence="1">
    <location>
        <begin position="1"/>
        <end position="20"/>
    </location>
</feature>
<dbReference type="AlphaFoldDB" id="A0A9Q1B662"/>